<evidence type="ECO:0000259" key="18">
    <source>
        <dbReference type="PROSITE" id="PS50109"/>
    </source>
</evidence>
<dbReference type="Gene3D" id="3.40.50.2300">
    <property type="match status" value="2"/>
</dbReference>
<feature type="domain" description="Histidine kinase" evidence="18">
    <location>
        <begin position="799"/>
        <end position="1020"/>
    </location>
</feature>
<keyword evidence="4" id="KW-1003">Cell membrane</keyword>
<evidence type="ECO:0000256" key="1">
    <source>
        <dbReference type="ARBA" id="ARBA00000085"/>
    </source>
</evidence>
<dbReference type="PROSITE" id="PS50894">
    <property type="entry name" value="HPT"/>
    <property type="match status" value="1"/>
</dbReference>
<dbReference type="InterPro" id="IPR035965">
    <property type="entry name" value="PAS-like_dom_sf"/>
</dbReference>
<evidence type="ECO:0000259" key="19">
    <source>
        <dbReference type="PROSITE" id="PS50110"/>
    </source>
</evidence>
<dbReference type="FunFam" id="1.10.287.130:FF:000002">
    <property type="entry name" value="Two-component osmosensing histidine kinase"/>
    <property type="match status" value="1"/>
</dbReference>
<organism evidence="23 24">
    <name type="scientific">Pedobacter jejuensis</name>
    <dbReference type="NCBI Taxonomy" id="1268550"/>
    <lineage>
        <taxon>Bacteria</taxon>
        <taxon>Pseudomonadati</taxon>
        <taxon>Bacteroidota</taxon>
        <taxon>Sphingobacteriia</taxon>
        <taxon>Sphingobacteriales</taxon>
        <taxon>Sphingobacteriaceae</taxon>
        <taxon>Pedobacter</taxon>
    </lineage>
</organism>
<evidence type="ECO:0000256" key="8">
    <source>
        <dbReference type="ARBA" id="ARBA00022741"/>
    </source>
</evidence>
<dbReference type="EMBL" id="RBEE01000010">
    <property type="protein sequence ID" value="RNL54764.1"/>
    <property type="molecule type" value="Genomic_DNA"/>
</dbReference>
<dbReference type="PANTHER" id="PTHR45339">
    <property type="entry name" value="HYBRID SIGNAL TRANSDUCTION HISTIDINE KINASE J"/>
    <property type="match status" value="1"/>
</dbReference>
<dbReference type="Gene3D" id="3.30.450.20">
    <property type="entry name" value="PAS domain"/>
    <property type="match status" value="5"/>
</dbReference>
<dbReference type="SUPFAM" id="SSF52172">
    <property type="entry name" value="CheY-like"/>
    <property type="match status" value="2"/>
</dbReference>
<evidence type="ECO:0000259" key="21">
    <source>
        <dbReference type="PROSITE" id="PS50113"/>
    </source>
</evidence>
<feature type="modified residue" description="4-aspartylphosphate" evidence="17">
    <location>
        <position position="1235"/>
    </location>
</feature>
<dbReference type="GO" id="GO:0005524">
    <property type="term" value="F:ATP binding"/>
    <property type="evidence" value="ECO:0007669"/>
    <property type="project" value="UniProtKB-KW"/>
</dbReference>
<keyword evidence="5 17" id="KW-0597">Phosphoprotein</keyword>
<feature type="domain" description="HPt" evidence="22">
    <location>
        <begin position="1335"/>
        <end position="1427"/>
    </location>
</feature>
<dbReference type="SMART" id="SM00091">
    <property type="entry name" value="PAS"/>
    <property type="match status" value="4"/>
</dbReference>
<dbReference type="CDD" id="cd00130">
    <property type="entry name" value="PAS"/>
    <property type="match status" value="3"/>
</dbReference>
<dbReference type="Pfam" id="PF00512">
    <property type="entry name" value="HisKA"/>
    <property type="match status" value="1"/>
</dbReference>
<dbReference type="InterPro" id="IPR004358">
    <property type="entry name" value="Sig_transdc_His_kin-like_C"/>
</dbReference>
<evidence type="ECO:0000256" key="14">
    <source>
        <dbReference type="ARBA" id="ARBA00064003"/>
    </source>
</evidence>
<evidence type="ECO:0000256" key="13">
    <source>
        <dbReference type="ARBA" id="ARBA00023136"/>
    </source>
</evidence>
<dbReference type="GO" id="GO:0000155">
    <property type="term" value="F:phosphorelay sensor kinase activity"/>
    <property type="evidence" value="ECO:0007669"/>
    <property type="project" value="InterPro"/>
</dbReference>
<feature type="domain" description="PAS" evidence="20">
    <location>
        <begin position="264"/>
        <end position="334"/>
    </location>
</feature>
<feature type="domain" description="Response regulatory" evidence="19">
    <location>
        <begin position="1036"/>
        <end position="1156"/>
    </location>
</feature>
<dbReference type="SUPFAM" id="SSF55785">
    <property type="entry name" value="PYP-like sensor domain (PAS domain)"/>
    <property type="match status" value="5"/>
</dbReference>
<evidence type="ECO:0000256" key="12">
    <source>
        <dbReference type="ARBA" id="ARBA00023012"/>
    </source>
</evidence>
<dbReference type="InterPro" id="IPR011006">
    <property type="entry name" value="CheY-like_superfamily"/>
</dbReference>
<dbReference type="Gene3D" id="3.30.565.10">
    <property type="entry name" value="Histidine kinase-like ATPase, C-terminal domain"/>
    <property type="match status" value="1"/>
</dbReference>
<protein>
    <recommendedName>
        <fullName evidence="15">Sensory/regulatory protein RpfC</fullName>
        <ecNumber evidence="3">2.7.13.3</ecNumber>
    </recommendedName>
</protein>
<evidence type="ECO:0000256" key="16">
    <source>
        <dbReference type="PROSITE-ProRule" id="PRU00110"/>
    </source>
</evidence>
<dbReference type="Gene3D" id="1.20.120.160">
    <property type="entry name" value="HPT domain"/>
    <property type="match status" value="1"/>
</dbReference>
<evidence type="ECO:0000256" key="15">
    <source>
        <dbReference type="ARBA" id="ARBA00068150"/>
    </source>
</evidence>
<keyword evidence="10" id="KW-0067">ATP-binding</keyword>
<feature type="domain" description="Response regulatory" evidence="19">
    <location>
        <begin position="1184"/>
        <end position="1302"/>
    </location>
</feature>
<feature type="domain" description="PAS" evidence="20">
    <location>
        <begin position="515"/>
        <end position="562"/>
    </location>
</feature>
<keyword evidence="9" id="KW-0418">Kinase</keyword>
<dbReference type="SMART" id="SM00086">
    <property type="entry name" value="PAC"/>
    <property type="match status" value="2"/>
</dbReference>
<name>A0A3N0BZP5_9SPHI</name>
<dbReference type="InterPro" id="IPR000014">
    <property type="entry name" value="PAS"/>
</dbReference>
<dbReference type="InterPro" id="IPR008207">
    <property type="entry name" value="Sig_transdc_His_kin_Hpt_dom"/>
</dbReference>
<dbReference type="SMART" id="SM00387">
    <property type="entry name" value="HATPase_c"/>
    <property type="match status" value="1"/>
</dbReference>
<keyword evidence="7" id="KW-0812">Transmembrane</keyword>
<evidence type="ECO:0000256" key="6">
    <source>
        <dbReference type="ARBA" id="ARBA00022679"/>
    </source>
</evidence>
<keyword evidence="12" id="KW-0902">Two-component regulatory system</keyword>
<feature type="domain" description="PAC" evidence="21">
    <location>
        <begin position="603"/>
        <end position="655"/>
    </location>
</feature>
<dbReference type="SUPFAM" id="SSF55874">
    <property type="entry name" value="ATPase domain of HSP90 chaperone/DNA topoisomerase II/histidine kinase"/>
    <property type="match status" value="1"/>
</dbReference>
<evidence type="ECO:0000313" key="24">
    <source>
        <dbReference type="Proteomes" id="UP000274046"/>
    </source>
</evidence>
<keyword evidence="11" id="KW-1133">Transmembrane helix</keyword>
<feature type="domain" description="PAS" evidence="20">
    <location>
        <begin position="142"/>
        <end position="212"/>
    </location>
</feature>
<dbReference type="Pfam" id="PF08448">
    <property type="entry name" value="PAS_4"/>
    <property type="match status" value="1"/>
</dbReference>
<evidence type="ECO:0000256" key="2">
    <source>
        <dbReference type="ARBA" id="ARBA00004651"/>
    </source>
</evidence>
<feature type="domain" description="PAC" evidence="21">
    <location>
        <begin position="463"/>
        <end position="514"/>
    </location>
</feature>
<dbReference type="SMART" id="SM00388">
    <property type="entry name" value="HisKA"/>
    <property type="match status" value="1"/>
</dbReference>
<evidence type="ECO:0000256" key="9">
    <source>
        <dbReference type="ARBA" id="ARBA00022777"/>
    </source>
</evidence>
<dbReference type="PROSITE" id="PS50113">
    <property type="entry name" value="PAC"/>
    <property type="match status" value="2"/>
</dbReference>
<evidence type="ECO:0000256" key="10">
    <source>
        <dbReference type="ARBA" id="ARBA00022840"/>
    </source>
</evidence>
<dbReference type="PROSITE" id="PS50110">
    <property type="entry name" value="RESPONSE_REGULATORY"/>
    <property type="match status" value="2"/>
</dbReference>
<dbReference type="InterPro" id="IPR013656">
    <property type="entry name" value="PAS_4"/>
</dbReference>
<dbReference type="PANTHER" id="PTHR45339:SF1">
    <property type="entry name" value="HYBRID SIGNAL TRANSDUCTION HISTIDINE KINASE J"/>
    <property type="match status" value="1"/>
</dbReference>
<evidence type="ECO:0000256" key="4">
    <source>
        <dbReference type="ARBA" id="ARBA00022475"/>
    </source>
</evidence>
<dbReference type="GO" id="GO:0005886">
    <property type="term" value="C:plasma membrane"/>
    <property type="evidence" value="ECO:0007669"/>
    <property type="project" value="UniProtKB-SubCell"/>
</dbReference>
<keyword evidence="13" id="KW-0472">Membrane</keyword>
<dbReference type="Pfam" id="PF00072">
    <property type="entry name" value="Response_reg"/>
    <property type="match status" value="2"/>
</dbReference>
<comment type="catalytic activity">
    <reaction evidence="1">
        <text>ATP + protein L-histidine = ADP + protein N-phospho-L-histidine.</text>
        <dbReference type="EC" id="2.7.13.3"/>
    </reaction>
</comment>
<dbReference type="InterPro" id="IPR013767">
    <property type="entry name" value="PAS_fold"/>
</dbReference>
<proteinExistence type="predicted"/>
<comment type="subunit">
    <text evidence="14">At low DSF concentrations, interacts with RpfF.</text>
</comment>
<feature type="modified residue" description="4-aspartylphosphate" evidence="17">
    <location>
        <position position="1086"/>
    </location>
</feature>
<evidence type="ECO:0000256" key="5">
    <source>
        <dbReference type="ARBA" id="ARBA00022553"/>
    </source>
</evidence>
<dbReference type="EC" id="2.7.13.3" evidence="3"/>
<reference evidence="23 24" key="1">
    <citation type="submission" date="2018-10" db="EMBL/GenBank/DDBJ databases">
        <title>Genome sequencing of Pedobacter jejuensis TNB23.</title>
        <authorList>
            <person name="Cho Y.-J."/>
            <person name="Cho A."/>
            <person name="Kim O.-S."/>
        </authorList>
    </citation>
    <scope>NUCLEOTIDE SEQUENCE [LARGE SCALE GENOMIC DNA]</scope>
    <source>
        <strain evidence="23 24">TNB23</strain>
    </source>
</reference>
<evidence type="ECO:0000259" key="20">
    <source>
        <dbReference type="PROSITE" id="PS50112"/>
    </source>
</evidence>
<dbReference type="InterPro" id="IPR001610">
    <property type="entry name" value="PAC"/>
</dbReference>
<evidence type="ECO:0000259" key="22">
    <source>
        <dbReference type="PROSITE" id="PS50894"/>
    </source>
</evidence>
<dbReference type="Pfam" id="PF00989">
    <property type="entry name" value="PAS"/>
    <property type="match status" value="1"/>
</dbReference>
<evidence type="ECO:0000256" key="11">
    <source>
        <dbReference type="ARBA" id="ARBA00022989"/>
    </source>
</evidence>
<dbReference type="GO" id="GO:0006355">
    <property type="term" value="P:regulation of DNA-templated transcription"/>
    <property type="evidence" value="ECO:0007669"/>
    <property type="project" value="InterPro"/>
</dbReference>
<sequence>MLSNIISDPISHFSDLASVAKSISGLEYFFLTTNGTEVYGNMPVLSTDILSEAEFDSVLSNFSEKTFQNNLAFDTFLTSDFSYLTPYKTFYTFAVQNDSDGVSGLLGLLDKDEKPLQDSQIEAIGQLCSQIGKLHKERSCTELQNFSEIFELSEDLICICSLDGNLENVNPSFERVLGWKSKEILGKLLYDFVHEKDKRYTKTKLGSLLKDASRTGFTHRLLTATNEFKTIEWIATVVPTTGKVSAIGRDITEQLDKQQKLLQSEKKFKLFFENSQGLMCTHDLAGKFISVNESGAKILGYTKTELDGYSLYDIVPKNRHIYLDQYLQLIQKQGFAKGQMLTLGKDRSERTWMFSNVVQEDDTGGFYVIGNAVDITEQHALEKDLLRTKSILEQTNKVAKVGGWEMDMATNKLEWTSITKEIHEVDESFVPEVSLAISFYKPGESRKKIENAFKINTTTGEPYDLELEITTAKGRDIWVRAIGNAVFKDGVCTRLYGTFQDIDEYKKSEIALAESKKLLDDVLNAASDLCIIATNLNGIITVFNKGAESLLGYTAAEMIGKQNPEMLYIRHEIESHEPAVKVFENDLIGFEYFLEISKKNSSAKHELSFVSKTGNKLDVSLIVSLITDPQGEIIGFLGVATDITNQKEMEVALSIERARLLAFIEHTPAAVAMLDNDMKYLAVSQKWIEDYKFKTNDLIGASHYQMFPNLDEERKARHKEILKGKIVRREEDIFIDSQTDEQHFITMEMRPWYRSEAEIGGMMIFTQDISGMIAQREELKTAKIHADEANLAKSEFLANMSHEIRTPLNGVIGFTDLVLKTKLDEIQQQYLKIVSQSAGALLNIINDILDFSKIEAGKFELDIDKCDLYEMTCQATDITTYQIQSKNLEMLLNLSPELSRFVWADDIRLKQVITNLLGNAAKFTERGEIELKVEILEEEAKKCMFRFSIRDTGIGIQADKQDKIFEAFAQEDSSTTKKYGGTGLGLTISNKLLRMMGSRLELLSEAGKGSTFYFDIWLECEKGDAIEWKEIDAVKNVLIVDDNDNNRNFLRDMLNLKGINTDLAKSGFEALQYLAEGRLYDAVLMDYHMPFMDGLETIDKIRKSFFESHESLPILLLHSSADDNTLITSSKSLQVNRRLVKPIKMPDLYDALSKLHIKQDVETNVAANKKEPKAVIRTDTGKVKILIVEDNEVNRFLTRSLISNMLDGIEIIEANNGKDGLECFIKHAPNLILMDVQMPLMNGLQATKAIRELEKGKHTPIIAVTAGNVSGEREKCLEAGMDDFITKPIFQGALELVINKWIGKLADDKPTTIESDAEGDEHFDSSRLSMYYGENKEKLAKIASLTIMQLEKVAEQLKELAKIGDIENIKLLGHKIYGTSSSAGLMLLQKYSSKLEAITQVDFLMLNELTNDFINEVSILKKILTEKYL</sequence>
<evidence type="ECO:0000256" key="3">
    <source>
        <dbReference type="ARBA" id="ARBA00012438"/>
    </source>
</evidence>
<dbReference type="InterPro" id="IPR003661">
    <property type="entry name" value="HisK_dim/P_dom"/>
</dbReference>
<keyword evidence="6" id="KW-0808">Transferase</keyword>
<dbReference type="CDD" id="cd17546">
    <property type="entry name" value="REC_hyHK_CKI1_RcsC-like"/>
    <property type="match status" value="2"/>
</dbReference>
<evidence type="ECO:0000256" key="7">
    <source>
        <dbReference type="ARBA" id="ARBA00022692"/>
    </source>
</evidence>
<dbReference type="FunFam" id="3.30.565.10:FF:000010">
    <property type="entry name" value="Sensor histidine kinase RcsC"/>
    <property type="match status" value="1"/>
</dbReference>
<keyword evidence="8" id="KW-0547">Nucleotide-binding</keyword>
<comment type="subcellular location">
    <subcellularLocation>
        <location evidence="2">Cell membrane</location>
        <topology evidence="2">Multi-pass membrane protein</topology>
    </subcellularLocation>
</comment>
<dbReference type="InterPro" id="IPR036890">
    <property type="entry name" value="HATPase_C_sf"/>
</dbReference>
<dbReference type="Pfam" id="PF02518">
    <property type="entry name" value="HATPase_c"/>
    <property type="match status" value="1"/>
</dbReference>
<dbReference type="Proteomes" id="UP000274046">
    <property type="component" value="Unassembled WGS sequence"/>
</dbReference>
<dbReference type="Gene3D" id="1.10.287.130">
    <property type="match status" value="1"/>
</dbReference>
<accession>A0A3N0BZP5</accession>
<dbReference type="PROSITE" id="PS50112">
    <property type="entry name" value="PAS"/>
    <property type="match status" value="3"/>
</dbReference>
<gene>
    <name evidence="23" type="ORF">D7004_06475</name>
</gene>
<evidence type="ECO:0000313" key="23">
    <source>
        <dbReference type="EMBL" id="RNL54764.1"/>
    </source>
</evidence>
<feature type="modified residue" description="Phosphohistidine" evidence="16">
    <location>
        <position position="1374"/>
    </location>
</feature>
<dbReference type="RefSeq" id="WP_123205054.1">
    <property type="nucleotide sequence ID" value="NZ_RBEE01000010.1"/>
</dbReference>
<dbReference type="NCBIfam" id="TIGR00229">
    <property type="entry name" value="sensory_box"/>
    <property type="match status" value="4"/>
</dbReference>
<dbReference type="InterPro" id="IPR005467">
    <property type="entry name" value="His_kinase_dom"/>
</dbReference>
<dbReference type="PRINTS" id="PR00344">
    <property type="entry name" value="BCTRLSENSOR"/>
</dbReference>
<dbReference type="CDD" id="cd00082">
    <property type="entry name" value="HisKA"/>
    <property type="match status" value="1"/>
</dbReference>
<dbReference type="Pfam" id="PF13426">
    <property type="entry name" value="PAS_9"/>
    <property type="match status" value="3"/>
</dbReference>
<dbReference type="InterPro" id="IPR003594">
    <property type="entry name" value="HATPase_dom"/>
</dbReference>
<evidence type="ECO:0000256" key="17">
    <source>
        <dbReference type="PROSITE-ProRule" id="PRU00169"/>
    </source>
</evidence>
<dbReference type="InterPro" id="IPR000700">
    <property type="entry name" value="PAS-assoc_C"/>
</dbReference>
<dbReference type="SUPFAM" id="SSF47384">
    <property type="entry name" value="Homodimeric domain of signal transducing histidine kinase"/>
    <property type="match status" value="1"/>
</dbReference>
<dbReference type="OrthoDB" id="9811889at2"/>
<comment type="caution">
    <text evidence="23">The sequence shown here is derived from an EMBL/GenBank/DDBJ whole genome shotgun (WGS) entry which is preliminary data.</text>
</comment>
<dbReference type="InterPro" id="IPR001789">
    <property type="entry name" value="Sig_transdc_resp-reg_receiver"/>
</dbReference>
<dbReference type="CDD" id="cd16922">
    <property type="entry name" value="HATPase_EvgS-ArcB-TorS-like"/>
    <property type="match status" value="1"/>
</dbReference>
<dbReference type="InterPro" id="IPR036641">
    <property type="entry name" value="HPT_dom_sf"/>
</dbReference>
<dbReference type="SUPFAM" id="SSF47226">
    <property type="entry name" value="Histidine-containing phosphotransfer domain, HPT domain"/>
    <property type="match status" value="1"/>
</dbReference>
<dbReference type="SMART" id="SM00448">
    <property type="entry name" value="REC"/>
    <property type="match status" value="2"/>
</dbReference>
<dbReference type="PROSITE" id="PS50109">
    <property type="entry name" value="HIS_KIN"/>
    <property type="match status" value="1"/>
</dbReference>
<keyword evidence="24" id="KW-1185">Reference proteome</keyword>
<dbReference type="InterPro" id="IPR036097">
    <property type="entry name" value="HisK_dim/P_sf"/>
</dbReference>